<feature type="compositionally biased region" description="Basic residues" evidence="1">
    <location>
        <begin position="95"/>
        <end position="108"/>
    </location>
</feature>
<feature type="region of interest" description="Disordered" evidence="1">
    <location>
        <begin position="1"/>
        <end position="134"/>
    </location>
</feature>
<reference evidence="2 3" key="1">
    <citation type="submission" date="2016-12" db="EMBL/GenBank/DDBJ databases">
        <title>The genomes of Aspergillus section Nigri reveals drivers in fungal speciation.</title>
        <authorList>
            <consortium name="DOE Joint Genome Institute"/>
            <person name="Vesth T.C."/>
            <person name="Nybo J."/>
            <person name="Theobald S."/>
            <person name="Brandl J."/>
            <person name="Frisvad J.C."/>
            <person name="Nielsen K.F."/>
            <person name="Lyhne E.K."/>
            <person name="Kogle M.E."/>
            <person name="Kuo A."/>
            <person name="Riley R."/>
            <person name="Clum A."/>
            <person name="Nolan M."/>
            <person name="Lipzen A."/>
            <person name="Salamov A."/>
            <person name="Henrissat B."/>
            <person name="Wiebenga A."/>
            <person name="De Vries R.P."/>
            <person name="Grigoriev I.V."/>
            <person name="Mortensen U.H."/>
            <person name="Andersen M.R."/>
            <person name="Baker S.E."/>
        </authorList>
    </citation>
    <scope>NUCLEOTIDE SEQUENCE [LARGE SCALE GENOMIC DNA]</scope>
    <source>
        <strain evidence="2 3">IBT 23096</strain>
    </source>
</reference>
<dbReference type="OrthoDB" id="4522450at2759"/>
<keyword evidence="3" id="KW-1185">Reference proteome</keyword>
<dbReference type="Proteomes" id="UP000234275">
    <property type="component" value="Unassembled WGS sequence"/>
</dbReference>
<evidence type="ECO:0000256" key="1">
    <source>
        <dbReference type="SAM" id="MobiDB-lite"/>
    </source>
</evidence>
<dbReference type="GeneID" id="36550120"/>
<sequence length="311" mass="34986">MKMAENKLSAALQALQLDPSEQSKSRKAQFHPRRAGHSSAEPTKHGRKHEGVNNPEEQKRPGNNSSSGSTRQSKAQADHSATDHLDSQSETPGKSAKHRSRRRGKPRRNTSDKPAPTTGRSSIDHKDDSQEHQSLSQIYVVQKMRPSEEVIGVYCQLQRANDRATEYLHTKHGISAREISDCRGIFDRKDRNVAIGKATKRVWATGAVELLTRGGQSWIRVLPKEWKAAGQSGRPEVVYLALDECKGLFVVGAYATMEEAWEGCRKYWMALAVCAPLENMKESRDSQDVPHARARTMGKNHHWFVRRYDAQ</sequence>
<proteinExistence type="predicted"/>
<feature type="compositionally biased region" description="Basic residues" evidence="1">
    <location>
        <begin position="25"/>
        <end position="36"/>
    </location>
</feature>
<dbReference type="RefSeq" id="XP_024705176.1">
    <property type="nucleotide sequence ID" value="XM_024842424.1"/>
</dbReference>
<gene>
    <name evidence="2" type="ORF">P170DRAFT_132963</name>
</gene>
<evidence type="ECO:0000313" key="2">
    <source>
        <dbReference type="EMBL" id="PLB49874.1"/>
    </source>
</evidence>
<organism evidence="2 3">
    <name type="scientific">Aspergillus steynii IBT 23096</name>
    <dbReference type="NCBI Taxonomy" id="1392250"/>
    <lineage>
        <taxon>Eukaryota</taxon>
        <taxon>Fungi</taxon>
        <taxon>Dikarya</taxon>
        <taxon>Ascomycota</taxon>
        <taxon>Pezizomycotina</taxon>
        <taxon>Eurotiomycetes</taxon>
        <taxon>Eurotiomycetidae</taxon>
        <taxon>Eurotiales</taxon>
        <taxon>Aspergillaceae</taxon>
        <taxon>Aspergillus</taxon>
        <taxon>Aspergillus subgen. Circumdati</taxon>
    </lineage>
</organism>
<evidence type="ECO:0000313" key="3">
    <source>
        <dbReference type="Proteomes" id="UP000234275"/>
    </source>
</evidence>
<feature type="compositionally biased region" description="Polar residues" evidence="1">
    <location>
        <begin position="61"/>
        <end position="75"/>
    </location>
</feature>
<dbReference type="EMBL" id="MSFO01000003">
    <property type="protein sequence ID" value="PLB49874.1"/>
    <property type="molecule type" value="Genomic_DNA"/>
</dbReference>
<protein>
    <submittedName>
        <fullName evidence="2">Uncharacterized protein</fullName>
    </submittedName>
</protein>
<feature type="compositionally biased region" description="Basic and acidic residues" evidence="1">
    <location>
        <begin position="122"/>
        <end position="131"/>
    </location>
</feature>
<accession>A0A2I2GAH5</accession>
<name>A0A2I2GAH5_9EURO</name>
<feature type="compositionally biased region" description="Basic and acidic residues" evidence="1">
    <location>
        <begin position="76"/>
        <end position="87"/>
    </location>
</feature>
<dbReference type="AlphaFoldDB" id="A0A2I2GAH5"/>
<dbReference type="VEuPathDB" id="FungiDB:P170DRAFT_132963"/>
<comment type="caution">
    <text evidence="2">The sequence shown here is derived from an EMBL/GenBank/DDBJ whole genome shotgun (WGS) entry which is preliminary data.</text>
</comment>